<keyword evidence="5" id="KW-0963">Cytoplasm</keyword>
<keyword evidence="11" id="KW-1185">Reference proteome</keyword>
<dbReference type="InterPro" id="IPR050756">
    <property type="entry name" value="CSN3"/>
</dbReference>
<evidence type="ECO:0000259" key="8">
    <source>
        <dbReference type="PROSITE" id="PS50250"/>
    </source>
</evidence>
<evidence type="ECO:0000256" key="6">
    <source>
        <dbReference type="ARBA" id="ARBA00022790"/>
    </source>
</evidence>
<dbReference type="PANTHER" id="PTHR10758">
    <property type="entry name" value="26S PROTEASOME NON-ATPASE REGULATORY SUBUNIT 3/COP9 SIGNALOSOME COMPLEX SUBUNIT 3"/>
    <property type="match status" value="1"/>
</dbReference>
<sequence length="451" mass="49405">MSSIAEFVLTHCKNTSVNLDSGDLPKALVTVSIEELDNTLECLNTDDYAAAMAYLLAAKGKKLPKLHVQDDEDEMDMHVDQLDAPDRTLHVTFLLQVCSYVGRLRSLPTEPRETTKLSDLVKLAVHVGIALGQTIRLVHPLRQLILFWQNSKLESSSITHANKYALTPFHGSFALACLHAKCYHAALPILNQPIFEVAMPHAIQSIHVLEYFYYGGMLFTGLKQFRDASTFFLTAITSPAHALSAIAIEAYKKYILVSLLATGDVPPLPKSAPLIVSRNIDSHVAPFLAFATAFKSLDIVQLHDSAADISGGGHGGLVKQCIAALKKKRVQQLTLTYTTVSLAKLAAEIGATDVEAESCLLDMIEARDVAAAIEKRENMVVFHAQDDVDEVLLQSMIENTVMSTTRLREMDVAVTKNPKYIGKVKDKRASKYTDTDESTWLGATQHASSSG</sequence>
<accession>A0A485LN72</accession>
<keyword evidence="7" id="KW-0539">Nucleus</keyword>
<dbReference type="SUPFAM" id="SSF46785">
    <property type="entry name" value="Winged helix' DNA-binding domain"/>
    <property type="match status" value="1"/>
</dbReference>
<name>A0A485LN72_9STRA</name>
<gene>
    <name evidence="10" type="primary">Aste57867_23639</name>
    <name evidence="9" type="ORF">As57867_023567</name>
    <name evidence="10" type="ORF">ASTE57867_23639</name>
</gene>
<evidence type="ECO:0000256" key="5">
    <source>
        <dbReference type="ARBA" id="ARBA00022490"/>
    </source>
</evidence>
<evidence type="ECO:0000256" key="1">
    <source>
        <dbReference type="ARBA" id="ARBA00004123"/>
    </source>
</evidence>
<dbReference type="PANTHER" id="PTHR10758:SF1">
    <property type="entry name" value="COP9 SIGNALOSOME COMPLEX SUBUNIT 3"/>
    <property type="match status" value="1"/>
</dbReference>
<dbReference type="EMBL" id="VJMH01007290">
    <property type="protein sequence ID" value="KAF0684404.1"/>
    <property type="molecule type" value="Genomic_DNA"/>
</dbReference>
<organism evidence="10 11">
    <name type="scientific">Aphanomyces stellatus</name>
    <dbReference type="NCBI Taxonomy" id="120398"/>
    <lineage>
        <taxon>Eukaryota</taxon>
        <taxon>Sar</taxon>
        <taxon>Stramenopiles</taxon>
        <taxon>Oomycota</taxon>
        <taxon>Saprolegniomycetes</taxon>
        <taxon>Saprolegniales</taxon>
        <taxon>Verrucalvaceae</taxon>
        <taxon>Aphanomyces</taxon>
    </lineage>
</organism>
<dbReference type="InterPro" id="IPR036390">
    <property type="entry name" value="WH_DNA-bd_sf"/>
</dbReference>
<dbReference type="AlphaFoldDB" id="A0A485LN72"/>
<dbReference type="EMBL" id="CAADRA010007316">
    <property type="protein sequence ID" value="VFU00284.1"/>
    <property type="molecule type" value="Genomic_DNA"/>
</dbReference>
<dbReference type="GO" id="GO:0008180">
    <property type="term" value="C:COP9 signalosome"/>
    <property type="evidence" value="ECO:0007669"/>
    <property type="project" value="UniProtKB-KW"/>
</dbReference>
<dbReference type="GO" id="GO:0006511">
    <property type="term" value="P:ubiquitin-dependent protein catabolic process"/>
    <property type="evidence" value="ECO:0007669"/>
    <property type="project" value="TreeGrafter"/>
</dbReference>
<evidence type="ECO:0000313" key="9">
    <source>
        <dbReference type="EMBL" id="KAF0684404.1"/>
    </source>
</evidence>
<evidence type="ECO:0000256" key="4">
    <source>
        <dbReference type="ARBA" id="ARBA00014878"/>
    </source>
</evidence>
<dbReference type="InterPro" id="IPR000717">
    <property type="entry name" value="PCI_dom"/>
</dbReference>
<comment type="similarity">
    <text evidence="3">Belongs to the CSN3 family.</text>
</comment>
<dbReference type="InterPro" id="IPR055089">
    <property type="entry name" value="COP9_N"/>
</dbReference>
<evidence type="ECO:0000313" key="11">
    <source>
        <dbReference type="Proteomes" id="UP000332933"/>
    </source>
</evidence>
<evidence type="ECO:0000256" key="2">
    <source>
        <dbReference type="ARBA" id="ARBA00004496"/>
    </source>
</evidence>
<reference evidence="10 11" key="1">
    <citation type="submission" date="2019-03" db="EMBL/GenBank/DDBJ databases">
        <authorList>
            <person name="Gaulin E."/>
            <person name="Dumas B."/>
        </authorList>
    </citation>
    <scope>NUCLEOTIDE SEQUENCE [LARGE SCALE GENOMIC DNA]</scope>
    <source>
        <strain evidence="10">CBS 568.67</strain>
    </source>
</reference>
<dbReference type="Pfam" id="PF22788">
    <property type="entry name" value="COP9_hel_rpt"/>
    <property type="match status" value="1"/>
</dbReference>
<evidence type="ECO:0000313" key="10">
    <source>
        <dbReference type="EMBL" id="VFU00284.1"/>
    </source>
</evidence>
<protein>
    <recommendedName>
        <fullName evidence="4">COP9 signalosome complex subunit 3</fullName>
    </recommendedName>
</protein>
<proteinExistence type="inferred from homology"/>
<feature type="domain" description="PCI" evidence="8">
    <location>
        <begin position="224"/>
        <end position="387"/>
    </location>
</feature>
<evidence type="ECO:0000256" key="3">
    <source>
        <dbReference type="ARBA" id="ARBA00007084"/>
    </source>
</evidence>
<comment type="subcellular location">
    <subcellularLocation>
        <location evidence="2">Cytoplasm</location>
    </subcellularLocation>
    <subcellularLocation>
        <location evidence="1">Nucleus</location>
    </subcellularLocation>
</comment>
<dbReference type="PROSITE" id="PS50250">
    <property type="entry name" value="PCI"/>
    <property type="match status" value="1"/>
</dbReference>
<reference evidence="9" key="2">
    <citation type="submission" date="2019-06" db="EMBL/GenBank/DDBJ databases">
        <title>Genomics analysis of Aphanomyces spp. identifies a new class of oomycete effector associated with host adaptation.</title>
        <authorList>
            <person name="Gaulin E."/>
        </authorList>
    </citation>
    <scope>NUCLEOTIDE SEQUENCE</scope>
    <source>
        <strain evidence="9">CBS 578.67</strain>
    </source>
</reference>
<dbReference type="Proteomes" id="UP000332933">
    <property type="component" value="Unassembled WGS sequence"/>
</dbReference>
<dbReference type="SMART" id="SM00088">
    <property type="entry name" value="PINT"/>
    <property type="match status" value="1"/>
</dbReference>
<dbReference type="Pfam" id="PF01399">
    <property type="entry name" value="PCI"/>
    <property type="match status" value="1"/>
</dbReference>
<dbReference type="OrthoDB" id="29061at2759"/>
<dbReference type="GO" id="GO:0005737">
    <property type="term" value="C:cytoplasm"/>
    <property type="evidence" value="ECO:0007669"/>
    <property type="project" value="UniProtKB-SubCell"/>
</dbReference>
<evidence type="ECO:0000256" key="7">
    <source>
        <dbReference type="ARBA" id="ARBA00023242"/>
    </source>
</evidence>
<keyword evidence="6" id="KW-0736">Signalosome</keyword>